<evidence type="ECO:0000256" key="10">
    <source>
        <dbReference type="RuleBase" id="RU003476"/>
    </source>
</evidence>
<keyword evidence="5" id="KW-0479">Metal-binding</keyword>
<dbReference type="Proteomes" id="UP001229244">
    <property type="component" value="Unassembled WGS sequence"/>
</dbReference>
<comment type="similarity">
    <text evidence="3">Belongs to the Nudix hydrolase family. NudC subfamily.</text>
</comment>
<evidence type="ECO:0000256" key="2">
    <source>
        <dbReference type="ARBA" id="ARBA00001947"/>
    </source>
</evidence>
<evidence type="ECO:0000313" key="13">
    <source>
        <dbReference type="Proteomes" id="UP001229244"/>
    </source>
</evidence>
<dbReference type="Pfam" id="PF09296">
    <property type="entry name" value="NUDIX-like"/>
    <property type="match status" value="1"/>
</dbReference>
<comment type="catalytic activity">
    <reaction evidence="9">
        <text>a 5'-end NAD(+)-phospho-ribonucleoside in mRNA + H2O = a 5'-end phospho-adenosine-phospho-ribonucleoside in mRNA + beta-nicotinamide D-ribonucleotide + 2 H(+)</text>
        <dbReference type="Rhea" id="RHEA:60876"/>
        <dbReference type="Rhea" id="RHEA-COMP:15698"/>
        <dbReference type="Rhea" id="RHEA-COMP:15719"/>
        <dbReference type="ChEBI" id="CHEBI:14649"/>
        <dbReference type="ChEBI" id="CHEBI:15377"/>
        <dbReference type="ChEBI" id="CHEBI:15378"/>
        <dbReference type="ChEBI" id="CHEBI:144029"/>
        <dbReference type="ChEBI" id="CHEBI:144051"/>
    </reaction>
    <physiologicalReaction direction="left-to-right" evidence="9">
        <dbReference type="Rhea" id="RHEA:60877"/>
    </physiologicalReaction>
</comment>
<comment type="caution">
    <text evidence="12">The sequence shown here is derived from an EMBL/GenBank/DDBJ whole genome shotgun (WGS) entry which is preliminary data.</text>
</comment>
<dbReference type="InterPro" id="IPR015376">
    <property type="entry name" value="Znr_NADH_PPase"/>
</dbReference>
<dbReference type="PANTHER" id="PTHR42904">
    <property type="entry name" value="NUDIX HYDROLASE, NUDC SUBFAMILY"/>
    <property type="match status" value="1"/>
</dbReference>
<dbReference type="SUPFAM" id="SSF55811">
    <property type="entry name" value="Nudix"/>
    <property type="match status" value="1"/>
</dbReference>
<dbReference type="PRINTS" id="PR00502">
    <property type="entry name" value="NUDIXFAMILY"/>
</dbReference>
<dbReference type="GO" id="GO:0035529">
    <property type="term" value="F:NADH pyrophosphatase activity"/>
    <property type="evidence" value="ECO:0007669"/>
    <property type="project" value="TreeGrafter"/>
</dbReference>
<accession>A0AAE3VNH2</accession>
<comment type="cofactor">
    <cofactor evidence="2">
        <name>Zn(2+)</name>
        <dbReference type="ChEBI" id="CHEBI:29105"/>
    </cofactor>
</comment>
<evidence type="ECO:0000256" key="5">
    <source>
        <dbReference type="ARBA" id="ARBA00022723"/>
    </source>
</evidence>
<dbReference type="InterPro" id="IPR000086">
    <property type="entry name" value="NUDIX_hydrolase_dom"/>
</dbReference>
<organism evidence="12 13">
    <name type="scientific">Amorphus orientalis</name>
    <dbReference type="NCBI Taxonomy" id="649198"/>
    <lineage>
        <taxon>Bacteria</taxon>
        <taxon>Pseudomonadati</taxon>
        <taxon>Pseudomonadota</taxon>
        <taxon>Alphaproteobacteria</taxon>
        <taxon>Hyphomicrobiales</taxon>
        <taxon>Amorphaceae</taxon>
        <taxon>Amorphus</taxon>
    </lineage>
</organism>
<reference evidence="12" key="1">
    <citation type="submission" date="2023-07" db="EMBL/GenBank/DDBJ databases">
        <title>Genomic Encyclopedia of Type Strains, Phase IV (KMG-IV): sequencing the most valuable type-strain genomes for metagenomic binning, comparative biology and taxonomic classification.</title>
        <authorList>
            <person name="Goeker M."/>
        </authorList>
    </citation>
    <scope>NUCLEOTIDE SEQUENCE</scope>
    <source>
        <strain evidence="12">DSM 21202</strain>
    </source>
</reference>
<dbReference type="NCBIfam" id="NF001299">
    <property type="entry name" value="PRK00241.1"/>
    <property type="match status" value="1"/>
</dbReference>
<dbReference type="Gene3D" id="3.90.79.10">
    <property type="entry name" value="Nucleoside Triphosphate Pyrophosphohydrolase"/>
    <property type="match status" value="1"/>
</dbReference>
<dbReference type="GO" id="GO:0005829">
    <property type="term" value="C:cytosol"/>
    <property type="evidence" value="ECO:0007669"/>
    <property type="project" value="TreeGrafter"/>
</dbReference>
<dbReference type="InterPro" id="IPR015375">
    <property type="entry name" value="NADH_PPase-like_N"/>
</dbReference>
<keyword evidence="13" id="KW-1185">Reference proteome</keyword>
<evidence type="ECO:0000256" key="1">
    <source>
        <dbReference type="ARBA" id="ARBA00001946"/>
    </source>
</evidence>
<dbReference type="EMBL" id="JAUSUL010000002">
    <property type="protein sequence ID" value="MDQ0315215.1"/>
    <property type="molecule type" value="Genomic_DNA"/>
</dbReference>
<dbReference type="Gene3D" id="3.90.79.20">
    <property type="match status" value="1"/>
</dbReference>
<dbReference type="InterPro" id="IPR049734">
    <property type="entry name" value="NudC-like_C"/>
</dbReference>
<dbReference type="Pfam" id="PF09297">
    <property type="entry name" value="Zn_ribbon_NUD"/>
    <property type="match status" value="1"/>
</dbReference>
<keyword evidence="8" id="KW-0520">NAD</keyword>
<evidence type="ECO:0000259" key="11">
    <source>
        <dbReference type="PROSITE" id="PS51462"/>
    </source>
</evidence>
<dbReference type="GO" id="GO:0019677">
    <property type="term" value="P:NAD+ catabolic process"/>
    <property type="evidence" value="ECO:0007669"/>
    <property type="project" value="TreeGrafter"/>
</dbReference>
<dbReference type="PROSITE" id="PS00893">
    <property type="entry name" value="NUDIX_BOX"/>
    <property type="match status" value="1"/>
</dbReference>
<dbReference type="Pfam" id="PF00293">
    <property type="entry name" value="NUDIX"/>
    <property type="match status" value="1"/>
</dbReference>
<dbReference type="PROSITE" id="PS51462">
    <property type="entry name" value="NUDIX"/>
    <property type="match status" value="1"/>
</dbReference>
<dbReference type="PANTHER" id="PTHR42904:SF6">
    <property type="entry name" value="NAD-CAPPED RNA HYDROLASE NUDT12"/>
    <property type="match status" value="1"/>
</dbReference>
<dbReference type="EC" id="3.6.1.22" evidence="4"/>
<keyword evidence="7" id="KW-0460">Magnesium</keyword>
<keyword evidence="6 10" id="KW-0378">Hydrolase</keyword>
<dbReference type="AlphaFoldDB" id="A0AAE3VNH2"/>
<evidence type="ECO:0000256" key="4">
    <source>
        <dbReference type="ARBA" id="ARBA00012381"/>
    </source>
</evidence>
<proteinExistence type="inferred from homology"/>
<name>A0AAE3VNH2_9HYPH</name>
<dbReference type="GO" id="GO:0006742">
    <property type="term" value="P:NADP+ catabolic process"/>
    <property type="evidence" value="ECO:0007669"/>
    <property type="project" value="TreeGrafter"/>
</dbReference>
<evidence type="ECO:0000256" key="8">
    <source>
        <dbReference type="ARBA" id="ARBA00023027"/>
    </source>
</evidence>
<evidence type="ECO:0000256" key="7">
    <source>
        <dbReference type="ARBA" id="ARBA00022842"/>
    </source>
</evidence>
<dbReference type="InterPro" id="IPR050241">
    <property type="entry name" value="NAD-cap_RNA_hydrolase_NudC"/>
</dbReference>
<dbReference type="InterPro" id="IPR020084">
    <property type="entry name" value="NUDIX_hydrolase_CS"/>
</dbReference>
<comment type="cofactor">
    <cofactor evidence="1">
        <name>Mg(2+)</name>
        <dbReference type="ChEBI" id="CHEBI:18420"/>
    </cofactor>
</comment>
<evidence type="ECO:0000256" key="6">
    <source>
        <dbReference type="ARBA" id="ARBA00022801"/>
    </source>
</evidence>
<evidence type="ECO:0000313" key="12">
    <source>
        <dbReference type="EMBL" id="MDQ0315215.1"/>
    </source>
</evidence>
<dbReference type="CDD" id="cd03429">
    <property type="entry name" value="NUDIX_NADH_pyrophosphatase_Nudt13"/>
    <property type="match status" value="1"/>
</dbReference>
<dbReference type="InterPro" id="IPR020476">
    <property type="entry name" value="Nudix_hydrolase"/>
</dbReference>
<sequence length="275" mass="29881">MEKLAEQADARFFLFSDDKVLITAGADARAAHERGVARDVDADLAGAVLLGFEDGAPRIAASGRLPEEAGALDVVDLRTLASEARVSAADLGALAQARSLLSWHQRHGFCANCGARSAPALGGYRRDCPSCGTHHFPRTDPVVIMLPIDGDRCVLGRQYRFQEGVYSCLAGFVEPGETLENAVRREIREEAGIEVGAVAYHASQPWPFPSNLMIGCFAEARSFDLVREVEELEDVRWFHRSDLPAMMARTHPDGFMVPPSMAIAYHLIKAFADGA</sequence>
<dbReference type="InterPro" id="IPR015797">
    <property type="entry name" value="NUDIX_hydrolase-like_dom_sf"/>
</dbReference>
<feature type="domain" description="Nudix hydrolase" evidence="11">
    <location>
        <begin position="137"/>
        <end position="262"/>
    </location>
</feature>
<evidence type="ECO:0000256" key="3">
    <source>
        <dbReference type="ARBA" id="ARBA00009595"/>
    </source>
</evidence>
<gene>
    <name evidence="12" type="ORF">J2S73_001672</name>
</gene>
<protein>
    <recommendedName>
        <fullName evidence="4">NAD(+) diphosphatase</fullName>
        <ecNumber evidence="4">3.6.1.22</ecNumber>
    </recommendedName>
</protein>
<dbReference type="GO" id="GO:0046872">
    <property type="term" value="F:metal ion binding"/>
    <property type="evidence" value="ECO:0007669"/>
    <property type="project" value="UniProtKB-KW"/>
</dbReference>
<evidence type="ECO:0000256" key="9">
    <source>
        <dbReference type="ARBA" id="ARBA00023679"/>
    </source>
</evidence>